<feature type="domain" description="DUF306" evidence="1">
    <location>
        <begin position="54"/>
        <end position="161"/>
    </location>
</feature>
<dbReference type="PANTHER" id="PTHR35535">
    <property type="entry name" value="HEAT SHOCK PROTEIN HSLJ"/>
    <property type="match status" value="1"/>
</dbReference>
<dbReference type="InterPro" id="IPR053147">
    <property type="entry name" value="Hsp_HslJ-like"/>
</dbReference>
<keyword evidence="3" id="KW-1185">Reference proteome</keyword>
<accession>W4UX69</accession>
<dbReference type="Gene3D" id="2.40.128.270">
    <property type="match status" value="2"/>
</dbReference>
<comment type="caution">
    <text evidence="2">The sequence shown here is derived from an EMBL/GenBank/DDBJ whole genome shotgun (WGS) entry which is preliminary data.</text>
</comment>
<dbReference type="Proteomes" id="UP000019131">
    <property type="component" value="Unassembled WGS sequence"/>
</dbReference>
<feature type="domain" description="DUF306" evidence="1">
    <location>
        <begin position="174"/>
        <end position="280"/>
    </location>
</feature>
<protein>
    <recommendedName>
        <fullName evidence="1">DUF306 domain-containing protein</fullName>
    </recommendedName>
</protein>
<reference evidence="2 3" key="1">
    <citation type="journal article" date="2014" name="Genome Announc.">
        <title>Draft Genome Sequence of Bacteroides reticulotermitis Strain JCM 10512T, Isolated from the Gut of a Termite.</title>
        <authorList>
            <person name="Yuki M."/>
            <person name="Oshima K."/>
            <person name="Suda W."/>
            <person name="Sakamoto M."/>
            <person name="Iida T."/>
            <person name="Hattori M."/>
            <person name="Ohkuma M."/>
        </authorList>
    </citation>
    <scope>NUCLEOTIDE SEQUENCE [LARGE SCALE GENOMIC DNA]</scope>
    <source>
        <strain evidence="2 3">JCM 10512</strain>
    </source>
</reference>
<gene>
    <name evidence="2" type="ORF">JCM10512_3502</name>
</gene>
<dbReference type="Pfam" id="PF03724">
    <property type="entry name" value="META"/>
    <property type="match status" value="2"/>
</dbReference>
<sequence length="284" mass="30717">MEVFSFFDNFAIYFNLNIIATMKKVLVSICMVSAVLVMSSCRTVEKAVSLSSISGEWNIVEVNGAKVVSGENRTAPFIGFDTTEGRVHGSSGCNRMMGSFDVNSTPGTLEFKGMGSTRMMCPDMTTENNVLNALAQVKSYQKAGKNKMYLCNASKRPVMMLEKKAADPGLSSLNGEWLIQKVHGEAIPTGMEKQPFIKFNVKDKTIHGCAGCNLMNGGFVTSVENAEAISFPAVMSTMMACPDMEVEGKVMKALNEVQSFKVQADGTLALYDASNGVALSLKKK</sequence>
<proteinExistence type="predicted"/>
<evidence type="ECO:0000313" key="2">
    <source>
        <dbReference type="EMBL" id="GAE85099.1"/>
    </source>
</evidence>
<dbReference type="InterPro" id="IPR005184">
    <property type="entry name" value="DUF306_Meta_HslJ"/>
</dbReference>
<dbReference type="AlphaFoldDB" id="W4UX69"/>
<dbReference type="EMBL" id="BAIV01000023">
    <property type="protein sequence ID" value="GAE85099.1"/>
    <property type="molecule type" value="Genomic_DNA"/>
</dbReference>
<evidence type="ECO:0000259" key="1">
    <source>
        <dbReference type="Pfam" id="PF03724"/>
    </source>
</evidence>
<dbReference type="STRING" id="1445607.JCM10512_3502"/>
<dbReference type="PANTHER" id="PTHR35535:SF1">
    <property type="entry name" value="HEAT SHOCK PROTEIN HSLJ"/>
    <property type="match status" value="1"/>
</dbReference>
<dbReference type="InterPro" id="IPR038670">
    <property type="entry name" value="HslJ-like_sf"/>
</dbReference>
<name>W4UX69_9BACE</name>
<organism evidence="2 3">
    <name type="scientific">Bacteroides reticulotermitis JCM 10512</name>
    <dbReference type="NCBI Taxonomy" id="1445607"/>
    <lineage>
        <taxon>Bacteria</taxon>
        <taxon>Pseudomonadati</taxon>
        <taxon>Bacteroidota</taxon>
        <taxon>Bacteroidia</taxon>
        <taxon>Bacteroidales</taxon>
        <taxon>Bacteroidaceae</taxon>
        <taxon>Bacteroides</taxon>
    </lineage>
</organism>
<evidence type="ECO:0000313" key="3">
    <source>
        <dbReference type="Proteomes" id="UP000019131"/>
    </source>
</evidence>